<evidence type="ECO:0000313" key="2">
    <source>
        <dbReference type="EMBL" id="CAF0783027.1"/>
    </source>
</evidence>
<feature type="transmembrane region" description="Helical" evidence="1">
    <location>
        <begin position="6"/>
        <end position="22"/>
    </location>
</feature>
<dbReference type="OrthoDB" id="10272823at2759"/>
<keyword evidence="3" id="KW-1185">Reference proteome</keyword>
<dbReference type="EMBL" id="CAJNOM010000011">
    <property type="protein sequence ID" value="CAF0783027.1"/>
    <property type="molecule type" value="Genomic_DNA"/>
</dbReference>
<evidence type="ECO:0000256" key="1">
    <source>
        <dbReference type="SAM" id="Phobius"/>
    </source>
</evidence>
<name>A0A813RP05_9BILA</name>
<proteinExistence type="predicted"/>
<reference evidence="2" key="1">
    <citation type="submission" date="2021-02" db="EMBL/GenBank/DDBJ databases">
        <authorList>
            <person name="Nowell W R."/>
        </authorList>
    </citation>
    <scope>NUCLEOTIDE SEQUENCE</scope>
</reference>
<gene>
    <name evidence="2" type="ORF">QVE165_LOCUS3270</name>
</gene>
<sequence>MKAIRYIFIIINFFSILVYINSETTSEKNLSNTFQYLASVYCFIDDYPAWLKEQIVLEYLKDIAQYFYIDMHRFKQDLERSRLQKQCLKAIERFPILIGGG</sequence>
<keyword evidence="1" id="KW-0812">Transmembrane</keyword>
<keyword evidence="1" id="KW-1133">Transmembrane helix</keyword>
<accession>A0A813RP05</accession>
<protein>
    <submittedName>
        <fullName evidence="2">Uncharacterized protein</fullName>
    </submittedName>
</protein>
<keyword evidence="1" id="KW-0472">Membrane</keyword>
<organism evidence="2 3">
    <name type="scientific">Adineta steineri</name>
    <dbReference type="NCBI Taxonomy" id="433720"/>
    <lineage>
        <taxon>Eukaryota</taxon>
        <taxon>Metazoa</taxon>
        <taxon>Spiralia</taxon>
        <taxon>Gnathifera</taxon>
        <taxon>Rotifera</taxon>
        <taxon>Eurotatoria</taxon>
        <taxon>Bdelloidea</taxon>
        <taxon>Adinetida</taxon>
        <taxon>Adinetidae</taxon>
        <taxon>Adineta</taxon>
    </lineage>
</organism>
<dbReference type="Proteomes" id="UP000663832">
    <property type="component" value="Unassembled WGS sequence"/>
</dbReference>
<evidence type="ECO:0000313" key="3">
    <source>
        <dbReference type="Proteomes" id="UP000663832"/>
    </source>
</evidence>
<dbReference type="AlphaFoldDB" id="A0A813RP05"/>
<comment type="caution">
    <text evidence="2">The sequence shown here is derived from an EMBL/GenBank/DDBJ whole genome shotgun (WGS) entry which is preliminary data.</text>
</comment>